<organism evidence="1 2">
    <name type="scientific">Anaeramoeba ignava</name>
    <name type="common">Anaerobic marine amoeba</name>
    <dbReference type="NCBI Taxonomy" id="1746090"/>
    <lineage>
        <taxon>Eukaryota</taxon>
        <taxon>Metamonada</taxon>
        <taxon>Anaeramoebidae</taxon>
        <taxon>Anaeramoeba</taxon>
    </lineage>
</organism>
<accession>A0A9Q0L5K5</accession>
<dbReference type="OrthoDB" id="19944at2759"/>
<dbReference type="EMBL" id="JAPDFW010000146">
    <property type="protein sequence ID" value="KAJ5066363.1"/>
    <property type="molecule type" value="Genomic_DNA"/>
</dbReference>
<evidence type="ECO:0000313" key="2">
    <source>
        <dbReference type="Proteomes" id="UP001149090"/>
    </source>
</evidence>
<gene>
    <name evidence="1" type="ORF">M0811_13742</name>
</gene>
<name>A0A9Q0L5K5_ANAIG</name>
<comment type="caution">
    <text evidence="1">The sequence shown here is derived from an EMBL/GenBank/DDBJ whole genome shotgun (WGS) entry which is preliminary data.</text>
</comment>
<reference evidence="1" key="1">
    <citation type="submission" date="2022-10" db="EMBL/GenBank/DDBJ databases">
        <title>Novel sulphate-reducing endosymbionts in the free-living metamonad Anaeramoeba.</title>
        <authorList>
            <person name="Jerlstrom-Hultqvist J."/>
            <person name="Cepicka I."/>
            <person name="Gallot-Lavallee L."/>
            <person name="Salas-Leiva D."/>
            <person name="Curtis B.A."/>
            <person name="Zahonova K."/>
            <person name="Pipaliya S."/>
            <person name="Dacks J."/>
            <person name="Roger A.J."/>
        </authorList>
    </citation>
    <scope>NUCLEOTIDE SEQUENCE</scope>
    <source>
        <strain evidence="1">BMAN</strain>
    </source>
</reference>
<dbReference type="Proteomes" id="UP001149090">
    <property type="component" value="Unassembled WGS sequence"/>
</dbReference>
<keyword evidence="2" id="KW-1185">Reference proteome</keyword>
<sequence length="85" mass="10118">MILFQLIKINRFYQQNLIDKFRIPKISFRAKNITSTFQGRIIWITPNGEIGSFSLNQNNYITQESNVDFLSEKLFSEEQIKKKEN</sequence>
<protein>
    <submittedName>
        <fullName evidence="1">Uncharacterized protein</fullName>
    </submittedName>
</protein>
<proteinExistence type="predicted"/>
<evidence type="ECO:0000313" key="1">
    <source>
        <dbReference type="EMBL" id="KAJ5066363.1"/>
    </source>
</evidence>
<dbReference type="AlphaFoldDB" id="A0A9Q0L5K5"/>